<reference evidence="1 2" key="1">
    <citation type="submission" date="2018-06" db="EMBL/GenBank/DDBJ databases">
        <title>Draft sequence of Acidithiobacillus ferrooxidans CCM 4253.</title>
        <authorList>
            <person name="Moya-Beltran A."/>
            <person name="Castro M."/>
            <person name="Covarrubias P.C."/>
            <person name="Issotta F."/>
            <person name="Janiczek O."/>
            <person name="Mandl M."/>
            <person name="Kucera J."/>
            <person name="Quatrini R."/>
        </authorList>
    </citation>
    <scope>NUCLEOTIDE SEQUENCE [LARGE SCALE GENOMIC DNA]</scope>
    <source>
        <strain evidence="1 2">CCM 4253</strain>
    </source>
</reference>
<dbReference type="EMBL" id="QKQP01000006">
    <property type="protein sequence ID" value="PZD80436.1"/>
    <property type="molecule type" value="Genomic_DNA"/>
</dbReference>
<accession>A0A2W1K1C3</accession>
<sequence length="69" mass="7479">MLGEINGPLCSFMKLLCGLHGISVLPAQFSSASVVLKRQPIATSGPWEVGDVHMLLPDTSVMYTLMYII</sequence>
<evidence type="ECO:0000313" key="2">
    <source>
        <dbReference type="Proteomes" id="UP000248886"/>
    </source>
</evidence>
<protein>
    <submittedName>
        <fullName evidence="1">Uncharacterized protein</fullName>
    </submittedName>
</protein>
<dbReference type="Proteomes" id="UP000248886">
    <property type="component" value="Unassembled WGS sequence"/>
</dbReference>
<name>A0A2W1K1C3_ACIFR</name>
<organism evidence="1 2">
    <name type="scientific">Acidithiobacillus ferrooxidans</name>
    <name type="common">Thiobacillus ferrooxidans</name>
    <dbReference type="NCBI Taxonomy" id="920"/>
    <lineage>
        <taxon>Bacteria</taxon>
        <taxon>Pseudomonadati</taxon>
        <taxon>Pseudomonadota</taxon>
        <taxon>Acidithiobacillia</taxon>
        <taxon>Acidithiobacillales</taxon>
        <taxon>Acidithiobacillaceae</taxon>
        <taxon>Acidithiobacillus</taxon>
    </lineage>
</organism>
<proteinExistence type="predicted"/>
<comment type="caution">
    <text evidence="1">The sequence shown here is derived from an EMBL/GenBank/DDBJ whole genome shotgun (WGS) entry which is preliminary data.</text>
</comment>
<gene>
    <name evidence="1" type="ORF">DN052_13165</name>
</gene>
<dbReference type="AlphaFoldDB" id="A0A2W1K1C3"/>
<evidence type="ECO:0000313" key="1">
    <source>
        <dbReference type="EMBL" id="PZD80436.1"/>
    </source>
</evidence>